<keyword evidence="1" id="KW-0732">Signal</keyword>
<dbReference type="Pfam" id="PF01244">
    <property type="entry name" value="Peptidase_M19"/>
    <property type="match status" value="1"/>
</dbReference>
<keyword evidence="3" id="KW-1185">Reference proteome</keyword>
<dbReference type="InterPro" id="IPR008257">
    <property type="entry name" value="Pept_M19"/>
</dbReference>
<dbReference type="RefSeq" id="WP_315725215.1">
    <property type="nucleotide sequence ID" value="NZ_JAVUPU010000003.1"/>
</dbReference>
<keyword evidence="2" id="KW-0645">Protease</keyword>
<dbReference type="PROSITE" id="PS51365">
    <property type="entry name" value="RENAL_DIPEPTIDASE_2"/>
    <property type="match status" value="1"/>
</dbReference>
<gene>
    <name evidence="2" type="ORF">RQX22_07705</name>
</gene>
<dbReference type="EMBL" id="JAVUPU010000003">
    <property type="protein sequence ID" value="MDT9598829.1"/>
    <property type="molecule type" value="Genomic_DNA"/>
</dbReference>
<evidence type="ECO:0000256" key="1">
    <source>
        <dbReference type="SAM" id="SignalP"/>
    </source>
</evidence>
<feature type="signal peptide" evidence="1">
    <location>
        <begin position="1"/>
        <end position="17"/>
    </location>
</feature>
<dbReference type="InterPro" id="IPR032466">
    <property type="entry name" value="Metal_Hydrolase"/>
</dbReference>
<sequence length="411" mass="44383">MLVGGLAALLAVPSAAAQSTLEARVDAVLKRTPIIDGHNDLPWQLHDLYGDKALTVDLRGDTRRLEKPLQTDIPRLRQGRVGGQFWSVWIPAEVTGPAAIRQTLEQIDLAHAIVARYSDTFEMARTAADVRRIQRAGKIASLLGVEGGHQIDNSLAALRQYRQLGVGYMTLTHLLNVDWADSATDTPKHGGLTAFGKDVVREMNRIGMLVDLSHVAPTVMRDTLAIARAPVIFSHSGARAIVDHPRNVDDETLKLVAANGGVVMVTFVPFYMSAPSAKYYADLAAEQARFNAPPYTGLYIGQPERAEAAIAAWKAAHPQPRATLAQIADHIDHIARLVGHDHVGIGSDFDGIPEVPEGLEGVETYPALLVELARRGWTDAQLAKLAGGNILRVMERAEAVAREMGGESPSG</sequence>
<keyword evidence="2" id="KW-0378">Hydrolase</keyword>
<evidence type="ECO:0000313" key="2">
    <source>
        <dbReference type="EMBL" id="MDT9598829.1"/>
    </source>
</evidence>
<dbReference type="Proteomes" id="UP001259572">
    <property type="component" value="Unassembled WGS sequence"/>
</dbReference>
<dbReference type="PANTHER" id="PTHR10443:SF12">
    <property type="entry name" value="DIPEPTIDASE"/>
    <property type="match status" value="1"/>
</dbReference>
<feature type="chain" id="PRO_5046236174" evidence="1">
    <location>
        <begin position="18"/>
        <end position="411"/>
    </location>
</feature>
<proteinExistence type="predicted"/>
<name>A0ABU3Q5Z4_9SPHN</name>
<dbReference type="Gene3D" id="3.20.20.140">
    <property type="entry name" value="Metal-dependent hydrolases"/>
    <property type="match status" value="1"/>
</dbReference>
<dbReference type="CDD" id="cd01301">
    <property type="entry name" value="rDP_like"/>
    <property type="match status" value="1"/>
</dbReference>
<accession>A0ABU3Q5Z4</accession>
<reference evidence="2 3" key="1">
    <citation type="submission" date="2023-05" db="EMBL/GenBank/DDBJ databases">
        <authorList>
            <person name="Guo Y."/>
        </authorList>
    </citation>
    <scope>NUCLEOTIDE SEQUENCE [LARGE SCALE GENOMIC DNA]</scope>
    <source>
        <strain evidence="2 3">GR2756</strain>
    </source>
</reference>
<dbReference type="EC" id="3.4.13.19" evidence="2"/>
<comment type="caution">
    <text evidence="2">The sequence shown here is derived from an EMBL/GenBank/DDBJ whole genome shotgun (WGS) entry which is preliminary data.</text>
</comment>
<keyword evidence="2" id="KW-0224">Dipeptidase</keyword>
<dbReference type="GO" id="GO:0016805">
    <property type="term" value="F:dipeptidase activity"/>
    <property type="evidence" value="ECO:0007669"/>
    <property type="project" value="UniProtKB-KW"/>
</dbReference>
<protein>
    <submittedName>
        <fullName evidence="2">Dipeptidase</fullName>
        <ecNumber evidence="2">3.4.13.19</ecNumber>
    </submittedName>
</protein>
<dbReference type="SUPFAM" id="SSF51556">
    <property type="entry name" value="Metallo-dependent hydrolases"/>
    <property type="match status" value="1"/>
</dbReference>
<organism evidence="2 3">
    <name type="scientific">Sphingosinicella rhizophila</name>
    <dbReference type="NCBI Taxonomy" id="3050082"/>
    <lineage>
        <taxon>Bacteria</taxon>
        <taxon>Pseudomonadati</taxon>
        <taxon>Pseudomonadota</taxon>
        <taxon>Alphaproteobacteria</taxon>
        <taxon>Sphingomonadales</taxon>
        <taxon>Sphingosinicellaceae</taxon>
        <taxon>Sphingosinicella</taxon>
    </lineage>
</organism>
<dbReference type="PANTHER" id="PTHR10443">
    <property type="entry name" value="MICROSOMAL DIPEPTIDASE"/>
    <property type="match status" value="1"/>
</dbReference>
<evidence type="ECO:0000313" key="3">
    <source>
        <dbReference type="Proteomes" id="UP001259572"/>
    </source>
</evidence>